<feature type="region of interest" description="Disordered" evidence="1">
    <location>
        <begin position="246"/>
        <end position="294"/>
    </location>
</feature>
<gene>
    <name evidence="2" type="ORF">KFE25_004410</name>
</gene>
<protein>
    <submittedName>
        <fullName evidence="2">Uncharacterized protein</fullName>
    </submittedName>
</protein>
<dbReference type="AlphaFoldDB" id="A0A8J6C314"/>
<feature type="compositionally biased region" description="Low complexity" evidence="1">
    <location>
        <begin position="263"/>
        <end position="276"/>
    </location>
</feature>
<comment type="caution">
    <text evidence="2">The sequence shown here is derived from an EMBL/GenBank/DDBJ whole genome shotgun (WGS) entry which is preliminary data.</text>
</comment>
<evidence type="ECO:0000313" key="3">
    <source>
        <dbReference type="Proteomes" id="UP000751190"/>
    </source>
</evidence>
<proteinExistence type="predicted"/>
<accession>A0A8J6C314</accession>
<feature type="region of interest" description="Disordered" evidence="1">
    <location>
        <begin position="151"/>
        <end position="192"/>
    </location>
</feature>
<keyword evidence="3" id="KW-1185">Reference proteome</keyword>
<feature type="compositionally biased region" description="Gly residues" evidence="1">
    <location>
        <begin position="408"/>
        <end position="426"/>
    </location>
</feature>
<feature type="region of interest" description="Disordered" evidence="1">
    <location>
        <begin position="408"/>
        <end position="442"/>
    </location>
</feature>
<evidence type="ECO:0000256" key="1">
    <source>
        <dbReference type="SAM" id="MobiDB-lite"/>
    </source>
</evidence>
<name>A0A8J6C314_DIALT</name>
<reference evidence="2" key="1">
    <citation type="submission" date="2021-05" db="EMBL/GenBank/DDBJ databases">
        <title>The genome of the haptophyte Pavlova lutheri (Diacronema luteri, Pavlovales) - a model for lipid biosynthesis in eukaryotic algae.</title>
        <authorList>
            <person name="Hulatt C.J."/>
            <person name="Posewitz M.C."/>
        </authorList>
    </citation>
    <scope>NUCLEOTIDE SEQUENCE</scope>
    <source>
        <strain evidence="2">NIVA-4/92</strain>
    </source>
</reference>
<organism evidence="2 3">
    <name type="scientific">Diacronema lutheri</name>
    <name type="common">Unicellular marine alga</name>
    <name type="synonym">Monochrysis lutheri</name>
    <dbReference type="NCBI Taxonomy" id="2081491"/>
    <lineage>
        <taxon>Eukaryota</taxon>
        <taxon>Haptista</taxon>
        <taxon>Haptophyta</taxon>
        <taxon>Pavlovophyceae</taxon>
        <taxon>Pavlovales</taxon>
        <taxon>Pavlovaceae</taxon>
        <taxon>Diacronema</taxon>
    </lineage>
</organism>
<feature type="region of interest" description="Disordered" evidence="1">
    <location>
        <begin position="1"/>
        <end position="78"/>
    </location>
</feature>
<evidence type="ECO:0000313" key="2">
    <source>
        <dbReference type="EMBL" id="KAG8457011.1"/>
    </source>
</evidence>
<dbReference type="Proteomes" id="UP000751190">
    <property type="component" value="Unassembled WGS sequence"/>
</dbReference>
<sequence>MMSTTQRPGWLGTTRGRGATVFHISRERKGSVTKSATLPPAKPTPDVPNSAPGHARAHGALRSPHTSRSPRALGRAPRVAGLQLARGLPIWRNRLARDGATPAHPLPLGRPLAPPAGAGHGAHGVGGTAAADITAAVAHLAIDEDRRGSAAELRTAAASRPSGLPAPRPAEPRDGARAPAGGSPVRAGAPGGACAGTAVTVCELPRAVNGGGGSGTSKCSAAISWYSAESVPLARSAETVPLARSAETVPLAHDHRATRRSAEGAVAAREGAAARVTGGCEQRGTDEAASEDDAEEAPLFANAAFAIPSPRRLSPRAELVGGGHAGARPAASAEARAAVAPLSRDVARAGPSARVSGAQRAEATRRPSGAFVTLDARPLGAPRDTGVACARASGGGAVRARAAGGVARGGGNGGGGAGGDGAGGAGEPAARAVPPLSRRRASYRSTKEWVTALAAHVVGGGRSPGHARS</sequence>
<dbReference type="EMBL" id="JAGTXO010000090">
    <property type="protein sequence ID" value="KAG8457011.1"/>
    <property type="molecule type" value="Genomic_DNA"/>
</dbReference>